<keyword evidence="2" id="KW-1185">Reference proteome</keyword>
<sequence length="31" mass="3285">MPAVMCATALAGQDRGGWTAGCQVTYLRRPC</sequence>
<accession>S3ZTP5</accession>
<dbReference type="AlphaFoldDB" id="S3ZTP5"/>
<gene>
    <name evidence="1" type="ORF">STRAU_0121</name>
</gene>
<name>S3ZTP5_9ACTN</name>
<reference evidence="1 2" key="1">
    <citation type="submission" date="2013-02" db="EMBL/GenBank/DDBJ databases">
        <title>Draft Genome Sequence of Streptomyces aurantiacus, Which Produces Setomimycin.</title>
        <authorList>
            <person name="Gruening B.A."/>
            <person name="Praeg A."/>
            <person name="Erxleben A."/>
            <person name="Guenther S."/>
            <person name="Mueller M."/>
        </authorList>
    </citation>
    <scope>NUCLEOTIDE SEQUENCE [LARGE SCALE GENOMIC DNA]</scope>
    <source>
        <strain evidence="1 2">JA 4570</strain>
    </source>
</reference>
<proteinExistence type="predicted"/>
<dbReference type="EMBL" id="AOPZ01000006">
    <property type="protein sequence ID" value="EPH46816.1"/>
    <property type="molecule type" value="Genomic_DNA"/>
</dbReference>
<dbReference type="Proteomes" id="UP000014629">
    <property type="component" value="Unassembled WGS sequence"/>
</dbReference>
<protein>
    <submittedName>
        <fullName evidence="1">Uncharacterized protein</fullName>
    </submittedName>
</protein>
<comment type="caution">
    <text evidence="1">The sequence shown here is derived from an EMBL/GenBank/DDBJ whole genome shotgun (WGS) entry which is preliminary data.</text>
</comment>
<organism evidence="1 2">
    <name type="scientific">Streptomyces aurantiacus JA 4570</name>
    <dbReference type="NCBI Taxonomy" id="1286094"/>
    <lineage>
        <taxon>Bacteria</taxon>
        <taxon>Bacillati</taxon>
        <taxon>Actinomycetota</taxon>
        <taxon>Actinomycetes</taxon>
        <taxon>Kitasatosporales</taxon>
        <taxon>Streptomycetaceae</taxon>
        <taxon>Streptomyces</taxon>
        <taxon>Streptomyces aurantiacus group</taxon>
    </lineage>
</organism>
<evidence type="ECO:0000313" key="2">
    <source>
        <dbReference type="Proteomes" id="UP000014629"/>
    </source>
</evidence>
<evidence type="ECO:0000313" key="1">
    <source>
        <dbReference type="EMBL" id="EPH46816.1"/>
    </source>
</evidence>